<evidence type="ECO:0008006" key="3">
    <source>
        <dbReference type="Google" id="ProtNLM"/>
    </source>
</evidence>
<dbReference type="AlphaFoldDB" id="A0A9P0AMU4"/>
<gene>
    <name evidence="1" type="ORF">BEMITA_LOCUS13206</name>
</gene>
<dbReference type="PANTHER" id="PTHR34825:SF1">
    <property type="entry name" value="AAA-ATPASE-LIKE DOMAIN-CONTAINING PROTEIN"/>
    <property type="match status" value="1"/>
</dbReference>
<accession>A0A9P0AMU4</accession>
<evidence type="ECO:0000313" key="2">
    <source>
        <dbReference type="Proteomes" id="UP001152759"/>
    </source>
</evidence>
<dbReference type="PANTHER" id="PTHR34825">
    <property type="entry name" value="CONSERVED PROTEIN, WITH A WEAK D-GALACTARATE DEHYDRATASE/ALTRONATE HYDROLASE DOMAIN"/>
    <property type="match status" value="1"/>
</dbReference>
<organism evidence="1 2">
    <name type="scientific">Bemisia tabaci</name>
    <name type="common">Sweetpotato whitefly</name>
    <name type="synonym">Aleurodes tabaci</name>
    <dbReference type="NCBI Taxonomy" id="7038"/>
    <lineage>
        <taxon>Eukaryota</taxon>
        <taxon>Metazoa</taxon>
        <taxon>Ecdysozoa</taxon>
        <taxon>Arthropoda</taxon>
        <taxon>Hexapoda</taxon>
        <taxon>Insecta</taxon>
        <taxon>Pterygota</taxon>
        <taxon>Neoptera</taxon>
        <taxon>Paraneoptera</taxon>
        <taxon>Hemiptera</taxon>
        <taxon>Sternorrhyncha</taxon>
        <taxon>Aleyrodoidea</taxon>
        <taxon>Aleyrodidae</taxon>
        <taxon>Aleyrodinae</taxon>
        <taxon>Bemisia</taxon>
    </lineage>
</organism>
<protein>
    <recommendedName>
        <fullName evidence="3">AAA-ATPase-like domain-containing protein</fullName>
    </recommendedName>
</protein>
<proteinExistence type="predicted"/>
<sequence>MCWTLFRIKNIRTICLHHSLFSTILTVLSIQMIDCQWPPPLPASFKELRDSQFFVDNTHLIQDALNGPDHSLIRARRGFGKTTFLDMVRRFVELDVFPNGTVNTDKHTHKNYDSFAKIVPSSGRFLAVFQNKPFFETNFGAYPVISLDLNLKGAKTPDSTDLARYLLNGTVKAAFTHYEYLINSSFIHFEDKNLMSRFLVPSDNENVEKYSPRFAITLLRKLLRHHFQKNVILLIDNVDGPLREVLFDPGQDTNTTFSKLGVFGSIIEEVPDDKPPLLTLMACVIVPYYRWPQYVTNSSIHLDGFSNVEMMSLAKLAGVDHKVDQISTWYGGFSVFNPESIVRFLSIAMKEFKPYWSELGSLETFKVAFAPQCFGRQILECYQECKLWMLGGADISGMSTNIARKLKILQKLNFPVQAAECSLDIFPHFIGLLENLGYLTFTRRISRSLTSPLTFSAFKVPNQEVKEYFARLLYEAITRQIPLNGDVNFRQELFEAIAGVDGSEQRMRRLTSALVTLLLASERRNQTADATLAHSIRVHLLHPPPEFKVPYVKTSRSEEDSKNQSDFDLVFVLKYMTATLGYVLKIESDVQPTVNRTLNSAYLDVFSTRKFDNVFNATVIKVAANLRCGICDVSGEHICRLSYLFNDTHLEREKQVDVKKHQITEEARTRWQKF</sequence>
<reference evidence="1" key="1">
    <citation type="submission" date="2021-12" db="EMBL/GenBank/DDBJ databases">
        <authorList>
            <person name="King R."/>
        </authorList>
    </citation>
    <scope>NUCLEOTIDE SEQUENCE</scope>
</reference>
<dbReference type="Proteomes" id="UP001152759">
    <property type="component" value="Chromosome 8"/>
</dbReference>
<dbReference type="EMBL" id="OU963869">
    <property type="protein sequence ID" value="CAH0394963.1"/>
    <property type="molecule type" value="Genomic_DNA"/>
</dbReference>
<evidence type="ECO:0000313" key="1">
    <source>
        <dbReference type="EMBL" id="CAH0394963.1"/>
    </source>
</evidence>
<name>A0A9P0AMU4_BEMTA</name>
<keyword evidence="2" id="KW-1185">Reference proteome</keyword>